<evidence type="ECO:0000313" key="2">
    <source>
        <dbReference type="Proteomes" id="UP000008493"/>
    </source>
</evidence>
<dbReference type="GeneID" id="18826961"/>
<evidence type="ECO:0000313" key="1">
    <source>
        <dbReference type="EMBL" id="EKM78990.1"/>
    </source>
</evidence>
<dbReference type="RefSeq" id="XP_007330747.1">
    <property type="nucleotide sequence ID" value="XM_007330685.1"/>
</dbReference>
<organism evidence="1 2">
    <name type="scientific">Agaricus bisporus var. burnettii (strain JB137-S8 / ATCC MYA-4627 / FGSC 10392)</name>
    <name type="common">White button mushroom</name>
    <dbReference type="NCBI Taxonomy" id="597362"/>
    <lineage>
        <taxon>Eukaryota</taxon>
        <taxon>Fungi</taxon>
        <taxon>Dikarya</taxon>
        <taxon>Basidiomycota</taxon>
        <taxon>Agaricomycotina</taxon>
        <taxon>Agaricomycetes</taxon>
        <taxon>Agaricomycetidae</taxon>
        <taxon>Agaricales</taxon>
        <taxon>Agaricineae</taxon>
        <taxon>Agaricaceae</taxon>
        <taxon>Agaricus</taxon>
    </lineage>
</organism>
<dbReference type="InParanoid" id="K5XV21"/>
<dbReference type="HOGENOM" id="CLU_079385_0_0_1"/>
<reference evidence="2" key="1">
    <citation type="journal article" date="2012" name="Proc. Natl. Acad. Sci. U.S.A.">
        <title>Genome sequence of the button mushroom Agaricus bisporus reveals mechanisms governing adaptation to a humic-rich ecological niche.</title>
        <authorList>
            <person name="Morin E."/>
            <person name="Kohler A."/>
            <person name="Baker A.R."/>
            <person name="Foulongne-Oriol M."/>
            <person name="Lombard V."/>
            <person name="Nagy L.G."/>
            <person name="Ohm R.A."/>
            <person name="Patyshakuliyeva A."/>
            <person name="Brun A."/>
            <person name="Aerts A.L."/>
            <person name="Bailey A.M."/>
            <person name="Billette C."/>
            <person name="Coutinho P.M."/>
            <person name="Deakin G."/>
            <person name="Doddapaneni H."/>
            <person name="Floudas D."/>
            <person name="Grimwood J."/>
            <person name="Hilden K."/>
            <person name="Kuees U."/>
            <person name="LaButti K.M."/>
            <person name="Lapidus A."/>
            <person name="Lindquist E.A."/>
            <person name="Lucas S.M."/>
            <person name="Murat C."/>
            <person name="Riley R.W."/>
            <person name="Salamov A.A."/>
            <person name="Schmutz J."/>
            <person name="Subramanian V."/>
            <person name="Woesten H.A.B."/>
            <person name="Xu J."/>
            <person name="Eastwood D.C."/>
            <person name="Foster G.D."/>
            <person name="Sonnenberg A.S."/>
            <person name="Cullen D."/>
            <person name="de Vries R.P."/>
            <person name="Lundell T."/>
            <person name="Hibbett D.S."/>
            <person name="Henrissat B."/>
            <person name="Burton K.S."/>
            <person name="Kerrigan R.W."/>
            <person name="Challen M.P."/>
            <person name="Grigoriev I.V."/>
            <person name="Martin F."/>
        </authorList>
    </citation>
    <scope>NUCLEOTIDE SEQUENCE [LARGE SCALE GENOMIC DNA]</scope>
    <source>
        <strain evidence="2">JB137-S8 / ATCC MYA-4627 / FGSC 10392</strain>
    </source>
</reference>
<protein>
    <submittedName>
        <fullName evidence="1">Uncharacterized protein</fullName>
    </submittedName>
</protein>
<dbReference type="OMA" id="DDREEWH"/>
<sequence length="305" mass="34441">MTMQMRYNRASSTSVANQGWDQAPTRQALPTYGELEDIVLMATNRPALHNRRSAIHGPVNEPPVWDTPCAPLMCTIPLPSVTEEFGELPQMSTPAGAVCPIQGLGNQDPIAIRRSWEHPPTLMMRTIAPPPVGDALPDTWIASPALRHRADDREEWHLKAELRYHDSIRPVVKPVLSDMLPYPGHRWGALKLDESCVGDLNVHFAYSMAPATDLPLTRMRLLRPFGGKLVVTPTRGNQYVSVGDIQNTVVAWMRWEQPHLQDEGLRLTRREVARAQDNTTVRVEVWVWRGLTKVRGETDLWEIHL</sequence>
<gene>
    <name evidence="1" type="ORF">AGABI1DRAFT_129256</name>
</gene>
<dbReference type="KEGG" id="abp:AGABI1DRAFT129256"/>
<accession>K5XV21</accession>
<dbReference type="EMBL" id="JH971391">
    <property type="protein sequence ID" value="EKM78990.1"/>
    <property type="molecule type" value="Genomic_DNA"/>
</dbReference>
<proteinExistence type="predicted"/>
<dbReference type="Proteomes" id="UP000008493">
    <property type="component" value="Unassembled WGS sequence"/>
</dbReference>
<keyword evidence="2" id="KW-1185">Reference proteome</keyword>
<name>K5XV21_AGABU</name>
<dbReference type="AlphaFoldDB" id="K5XV21"/>